<feature type="domain" description="PEGA" evidence="2">
    <location>
        <begin position="133"/>
        <end position="193"/>
    </location>
</feature>
<dbReference type="Proteomes" id="UP000075502">
    <property type="component" value="Unassembled WGS sequence"/>
</dbReference>
<feature type="region of interest" description="Disordered" evidence="1">
    <location>
        <begin position="10"/>
        <end position="45"/>
    </location>
</feature>
<evidence type="ECO:0000256" key="1">
    <source>
        <dbReference type="SAM" id="MobiDB-lite"/>
    </source>
</evidence>
<accession>A0A150TEF6</accession>
<protein>
    <recommendedName>
        <fullName evidence="2">PEGA domain-containing protein</fullName>
    </recommendedName>
</protein>
<proteinExistence type="predicted"/>
<dbReference type="SUPFAM" id="SSF48452">
    <property type="entry name" value="TPR-like"/>
    <property type="match status" value="1"/>
</dbReference>
<feature type="compositionally biased region" description="Low complexity" evidence="1">
    <location>
        <begin position="10"/>
        <end position="27"/>
    </location>
</feature>
<dbReference type="PANTHER" id="PTHR36194:SF1">
    <property type="entry name" value="S-LAYER-LIKE PROTEIN"/>
    <property type="match status" value="1"/>
</dbReference>
<evidence type="ECO:0000259" key="2">
    <source>
        <dbReference type="Pfam" id="PF08308"/>
    </source>
</evidence>
<dbReference type="Pfam" id="PF08308">
    <property type="entry name" value="PEGA"/>
    <property type="match status" value="2"/>
</dbReference>
<gene>
    <name evidence="3" type="ORF">BE21_53705</name>
</gene>
<name>A0A150TEF6_SORCE</name>
<dbReference type="InterPro" id="IPR011990">
    <property type="entry name" value="TPR-like_helical_dom_sf"/>
</dbReference>
<comment type="caution">
    <text evidence="3">The sequence shown here is derived from an EMBL/GenBank/DDBJ whole genome shotgun (WGS) entry which is preliminary data.</text>
</comment>
<feature type="domain" description="PEGA" evidence="2">
    <location>
        <begin position="278"/>
        <end position="343"/>
    </location>
</feature>
<dbReference type="Gene3D" id="1.25.40.10">
    <property type="entry name" value="Tetratricopeptide repeat domain"/>
    <property type="match status" value="1"/>
</dbReference>
<dbReference type="PANTHER" id="PTHR36194">
    <property type="entry name" value="S-LAYER-LIKE PROTEIN"/>
    <property type="match status" value="1"/>
</dbReference>
<dbReference type="InterPro" id="IPR013229">
    <property type="entry name" value="PEGA"/>
</dbReference>
<evidence type="ECO:0000313" key="4">
    <source>
        <dbReference type="Proteomes" id="UP000075502"/>
    </source>
</evidence>
<reference evidence="3 4" key="1">
    <citation type="submission" date="2014-02" db="EMBL/GenBank/DDBJ databases">
        <title>The small core and large imbalanced accessory genome model reveals a collaborative survival strategy of Sorangium cellulosum strains in nature.</title>
        <authorList>
            <person name="Han K."/>
            <person name="Peng R."/>
            <person name="Blom J."/>
            <person name="Li Y.-Z."/>
        </authorList>
    </citation>
    <scope>NUCLEOTIDE SEQUENCE [LARGE SCALE GENOMIC DNA]</scope>
    <source>
        <strain evidence="3 4">So0007-03</strain>
    </source>
</reference>
<sequence length="603" mass="63924">MLWVALAAAPPARAQEAAGAPGTSAAAERGRGETEEVTPSDEQKEQARWHFEKGLALEAQQAWAAAAAEFKISRRLYPTRNATFLAARCLKRLQRYDEALELYEAFLREFSNAEADDKADAQASVDELRALVGTLDITGAKPGAAIVVDGVDRGDYPPVNPIRVGAGIHTVRILKEGYAPFETRVEVAGGRTEPVPVKLLAVADSGRLKITEQSGLRLDVLVDGDVVGQTPWEGSRPAGQHVVMLRGEKNLGTGPAAAPVKVGQLTTLSLRAEELEATLSVAPTPAWATVIIDGVPMGRGTWEVALRAGAHRVEVREDGFKPFTRQLNLARGQQEKIALALARDEDAARWQKPSKITFDASAGFALAPLSAADVSGMCDGSCKPLVGLGGVGLFHAGYELGNGWGLSGTLGYIFAYQKTAGREATITPFSRNASAVAFAPAQGTATDRLRLGGFTAGLAGSFHTGERLPLPLLFRLGVGAMLGSVRDRRTLGVSETTVTDAGVVHVHRAEDTAAAYYVYVAPEVRAGVRLGERIELSAGVQGLLLIDASRPRFDDQQEVGVVHQMEAGNPSTNKDGIGIYPADRITDAAVVLLVPSIGARYAF</sequence>
<dbReference type="AlphaFoldDB" id="A0A150TEF6"/>
<dbReference type="EMBL" id="JEME01002827">
    <property type="protein sequence ID" value="KYG03022.1"/>
    <property type="molecule type" value="Genomic_DNA"/>
</dbReference>
<organism evidence="3 4">
    <name type="scientific">Sorangium cellulosum</name>
    <name type="common">Polyangium cellulosum</name>
    <dbReference type="NCBI Taxonomy" id="56"/>
    <lineage>
        <taxon>Bacteria</taxon>
        <taxon>Pseudomonadati</taxon>
        <taxon>Myxococcota</taxon>
        <taxon>Polyangia</taxon>
        <taxon>Polyangiales</taxon>
        <taxon>Polyangiaceae</taxon>
        <taxon>Sorangium</taxon>
    </lineage>
</organism>
<evidence type="ECO:0000313" key="3">
    <source>
        <dbReference type="EMBL" id="KYG03022.1"/>
    </source>
</evidence>